<dbReference type="InterPro" id="IPR043917">
    <property type="entry name" value="DUF5753"/>
</dbReference>
<accession>A0ABP5DS73</accession>
<evidence type="ECO:0000313" key="2">
    <source>
        <dbReference type="EMBL" id="GAA1985483.1"/>
    </source>
</evidence>
<evidence type="ECO:0000259" key="1">
    <source>
        <dbReference type="PROSITE" id="PS50943"/>
    </source>
</evidence>
<dbReference type="SUPFAM" id="SSF47413">
    <property type="entry name" value="lambda repressor-like DNA-binding domains"/>
    <property type="match status" value="1"/>
</dbReference>
<evidence type="ECO:0000313" key="3">
    <source>
        <dbReference type="Proteomes" id="UP001501116"/>
    </source>
</evidence>
<keyword evidence="3" id="KW-1185">Reference proteome</keyword>
<dbReference type="Gene3D" id="1.10.260.40">
    <property type="entry name" value="lambda repressor-like DNA-binding domains"/>
    <property type="match status" value="1"/>
</dbReference>
<organism evidence="2 3">
    <name type="scientific">Amycolatopsis minnesotensis</name>
    <dbReference type="NCBI Taxonomy" id="337894"/>
    <lineage>
        <taxon>Bacteria</taxon>
        <taxon>Bacillati</taxon>
        <taxon>Actinomycetota</taxon>
        <taxon>Actinomycetes</taxon>
        <taxon>Pseudonocardiales</taxon>
        <taxon>Pseudonocardiaceae</taxon>
        <taxon>Amycolatopsis</taxon>
    </lineage>
</organism>
<feature type="domain" description="HTH cro/C1-type" evidence="1">
    <location>
        <begin position="14"/>
        <end position="69"/>
    </location>
</feature>
<gene>
    <name evidence="2" type="ORF">GCM10009754_73870</name>
</gene>
<dbReference type="Proteomes" id="UP001501116">
    <property type="component" value="Unassembled WGS sequence"/>
</dbReference>
<comment type="caution">
    <text evidence="2">The sequence shown here is derived from an EMBL/GenBank/DDBJ whole genome shotgun (WGS) entry which is preliminary data.</text>
</comment>
<protein>
    <submittedName>
        <fullName evidence="2">Helix-turn-helix transcriptional regulator</fullName>
    </submittedName>
</protein>
<dbReference type="SMART" id="SM00530">
    <property type="entry name" value="HTH_XRE"/>
    <property type="match status" value="1"/>
</dbReference>
<dbReference type="InterPro" id="IPR001387">
    <property type="entry name" value="Cro/C1-type_HTH"/>
</dbReference>
<dbReference type="PROSITE" id="PS50943">
    <property type="entry name" value="HTH_CROC1"/>
    <property type="match status" value="1"/>
</dbReference>
<dbReference type="InterPro" id="IPR010982">
    <property type="entry name" value="Lambda_DNA-bd_dom_sf"/>
</dbReference>
<dbReference type="CDD" id="cd00093">
    <property type="entry name" value="HTH_XRE"/>
    <property type="match status" value="1"/>
</dbReference>
<name>A0ABP5DS73_9PSEU</name>
<dbReference type="Pfam" id="PF01381">
    <property type="entry name" value="HTH_3"/>
    <property type="match status" value="1"/>
</dbReference>
<dbReference type="RefSeq" id="WP_344429686.1">
    <property type="nucleotide sequence ID" value="NZ_BAAANN010000042.1"/>
</dbReference>
<dbReference type="EMBL" id="BAAANN010000042">
    <property type="protein sequence ID" value="GAA1985483.1"/>
    <property type="molecule type" value="Genomic_DNA"/>
</dbReference>
<reference evidence="3" key="1">
    <citation type="journal article" date="2019" name="Int. J. Syst. Evol. Microbiol.">
        <title>The Global Catalogue of Microorganisms (GCM) 10K type strain sequencing project: providing services to taxonomists for standard genome sequencing and annotation.</title>
        <authorList>
            <consortium name="The Broad Institute Genomics Platform"/>
            <consortium name="The Broad Institute Genome Sequencing Center for Infectious Disease"/>
            <person name="Wu L."/>
            <person name="Ma J."/>
        </authorList>
    </citation>
    <scope>NUCLEOTIDE SEQUENCE [LARGE SCALE GENOMIC DNA]</scope>
    <source>
        <strain evidence="3">JCM 14545</strain>
    </source>
</reference>
<proteinExistence type="predicted"/>
<sequence length="283" mass="31723">MVSSGPLRRFGAELKKFRAAAGHTQTTLSEVLGKSQSTINAWERGRTRPSVEDIEAIANELELSPMEDAKLKRLIRESANPTSSWARYNLSESVRAFVALEQEASEVKTYQQMFIPVLLQDEAYIRALHLDSLPRSEVELRVKARIRRQQQVFNQRSIEIHAVIAESVLEHEIGGASVFAKQLEKLATLVQHNTITLQVLPKAQSTHPAAVGAFSIMFFGHNELDPPVAFCETALGGQVATNERDLEFLSARFLNISDIALSPEKTLHVLEKALRKYHRKDKS</sequence>
<dbReference type="Pfam" id="PF19054">
    <property type="entry name" value="DUF5753"/>
    <property type="match status" value="1"/>
</dbReference>